<protein>
    <submittedName>
        <fullName evidence="1">Uncharacterized protein</fullName>
    </submittedName>
</protein>
<dbReference type="OrthoDB" id="654211at2759"/>
<organism evidence="1 2">
    <name type="scientific">Holothuria leucospilota</name>
    <name type="common">Black long sea cucumber</name>
    <name type="synonym">Mertensiothuria leucospilota</name>
    <dbReference type="NCBI Taxonomy" id="206669"/>
    <lineage>
        <taxon>Eukaryota</taxon>
        <taxon>Metazoa</taxon>
        <taxon>Echinodermata</taxon>
        <taxon>Eleutherozoa</taxon>
        <taxon>Echinozoa</taxon>
        <taxon>Holothuroidea</taxon>
        <taxon>Aspidochirotacea</taxon>
        <taxon>Aspidochirotida</taxon>
        <taxon>Holothuriidae</taxon>
        <taxon>Holothuria</taxon>
    </lineage>
</organism>
<keyword evidence="2" id="KW-1185">Reference proteome</keyword>
<dbReference type="AlphaFoldDB" id="A0A9Q1CRD6"/>
<proteinExistence type="predicted"/>
<evidence type="ECO:0000313" key="1">
    <source>
        <dbReference type="EMBL" id="KAJ8050167.1"/>
    </source>
</evidence>
<comment type="caution">
    <text evidence="1">The sequence shown here is derived from an EMBL/GenBank/DDBJ whole genome shotgun (WGS) entry which is preliminary data.</text>
</comment>
<dbReference type="EMBL" id="JAIZAY010000001">
    <property type="protein sequence ID" value="KAJ8050167.1"/>
    <property type="molecule type" value="Genomic_DNA"/>
</dbReference>
<gene>
    <name evidence="1" type="ORF">HOLleu_03263</name>
</gene>
<sequence length="287" mass="32997">MDDNQTYPQIPDELYNAGWRVHYSLENNKPYFVNEKTKMRADTLPTLVNNPSTSNVTLFENAVIDLTGELPLPDFTEDIPSFYTERKQCAETLSSSMGVLKTCEPRLSKKEAEGLGKPCQQRMDEAMTRFPLGAHLKNMEPSETVQALISYIFASMMDRVAYGYLKQNCEGCDMDWPSQLDHRCMNFGSNIPVTDIYFNDLHYLVKDEWVIDATRNYLLNGVEISTVRAVMRQLRTLWSQQPDLSVDAIEKSNINETIRGQLEDEFIPRWMGGNRLFICSIELYIVT</sequence>
<name>A0A9Q1CRD6_HOLLE</name>
<evidence type="ECO:0000313" key="2">
    <source>
        <dbReference type="Proteomes" id="UP001152320"/>
    </source>
</evidence>
<reference evidence="1" key="1">
    <citation type="submission" date="2021-10" db="EMBL/GenBank/DDBJ databases">
        <title>Tropical sea cucumber genome reveals ecological adaptation and Cuvierian tubules defense mechanism.</title>
        <authorList>
            <person name="Chen T."/>
        </authorList>
    </citation>
    <scope>NUCLEOTIDE SEQUENCE</scope>
    <source>
        <strain evidence="1">Nanhai2018</strain>
        <tissue evidence="1">Muscle</tissue>
    </source>
</reference>
<accession>A0A9Q1CRD6</accession>
<dbReference type="Proteomes" id="UP001152320">
    <property type="component" value="Chromosome 1"/>
</dbReference>
<dbReference type="Gene3D" id="2.20.70.10">
    <property type="match status" value="1"/>
</dbReference>